<feature type="chain" id="PRO_5045542104" description="Intracellular proteinase inhibitor BsuPI domain-containing protein" evidence="1">
    <location>
        <begin position="19"/>
        <end position="168"/>
    </location>
</feature>
<gene>
    <name evidence="2" type="ORF">SAMN05421578_102526</name>
</gene>
<dbReference type="RefSeq" id="WP_068581694.1">
    <property type="nucleotide sequence ID" value="NZ_FTNK01000002.1"/>
</dbReference>
<accession>A0ABY1JPQ1</accession>
<evidence type="ECO:0008006" key="4">
    <source>
        <dbReference type="Google" id="ProtNLM"/>
    </source>
</evidence>
<dbReference type="EMBL" id="FTNK01000002">
    <property type="protein sequence ID" value="SIQ55093.1"/>
    <property type="molecule type" value="Genomic_DNA"/>
</dbReference>
<name>A0ABY1JPQ1_9BACL</name>
<keyword evidence="1" id="KW-0732">Signal</keyword>
<feature type="signal peptide" evidence="1">
    <location>
        <begin position="1"/>
        <end position="18"/>
    </location>
</feature>
<dbReference type="PROSITE" id="PS51257">
    <property type="entry name" value="PROKAR_LIPOPROTEIN"/>
    <property type="match status" value="1"/>
</dbReference>
<evidence type="ECO:0000256" key="1">
    <source>
        <dbReference type="SAM" id="SignalP"/>
    </source>
</evidence>
<organism evidence="2 3">
    <name type="scientific">Paenibacillus macquariensis</name>
    <dbReference type="NCBI Taxonomy" id="948756"/>
    <lineage>
        <taxon>Bacteria</taxon>
        <taxon>Bacillati</taxon>
        <taxon>Bacillota</taxon>
        <taxon>Bacilli</taxon>
        <taxon>Bacillales</taxon>
        <taxon>Paenibacillaceae</taxon>
        <taxon>Paenibacillus</taxon>
    </lineage>
</organism>
<reference evidence="2 3" key="1">
    <citation type="submission" date="2017-01" db="EMBL/GenBank/DDBJ databases">
        <authorList>
            <person name="Varghese N."/>
            <person name="Submissions S."/>
        </authorList>
    </citation>
    <scope>NUCLEOTIDE SEQUENCE [LARGE SCALE GENOMIC DNA]</scope>
    <source>
        <strain evidence="2 3">ATCC 23464</strain>
    </source>
</reference>
<evidence type="ECO:0000313" key="2">
    <source>
        <dbReference type="EMBL" id="SIQ55093.1"/>
    </source>
</evidence>
<comment type="caution">
    <text evidence="2">The sequence shown here is derived from an EMBL/GenBank/DDBJ whole genome shotgun (WGS) entry which is preliminary data.</text>
</comment>
<keyword evidence="3" id="KW-1185">Reference proteome</keyword>
<dbReference type="Proteomes" id="UP000186666">
    <property type="component" value="Unassembled WGS sequence"/>
</dbReference>
<proteinExistence type="predicted"/>
<sequence>MKKLIIIILTLMSLVACEQSSQSRQQFTIDRSLPKEQAMITSVPLPAKEHFTASISVPKQIKSNEVFILEATLKNVSDRDLTILHASGVFYFSIKDSNGKGVNTFVMKEVGIQHPIQSKGIITERYEYRIDNPGICEVSAIAKFSLGEGDNFKEVETDKGNIEVVLVN</sequence>
<evidence type="ECO:0000313" key="3">
    <source>
        <dbReference type="Proteomes" id="UP000186666"/>
    </source>
</evidence>
<protein>
    <recommendedName>
        <fullName evidence="4">Intracellular proteinase inhibitor BsuPI domain-containing protein</fullName>
    </recommendedName>
</protein>